<dbReference type="Pfam" id="PF00226">
    <property type="entry name" value="DnaJ"/>
    <property type="match status" value="1"/>
</dbReference>
<dbReference type="PANTHER" id="PTHR44176">
    <property type="entry name" value="DNAJ HOMOLOG SUBFAMILY C MEMBER 25"/>
    <property type="match status" value="1"/>
</dbReference>
<dbReference type="InterPro" id="IPR000109">
    <property type="entry name" value="POT_fam"/>
</dbReference>
<evidence type="ECO:0000259" key="11">
    <source>
        <dbReference type="PROSITE" id="PS50076"/>
    </source>
</evidence>
<dbReference type="PROSITE" id="PS50076">
    <property type="entry name" value="DNAJ_2"/>
    <property type="match status" value="1"/>
</dbReference>
<proteinExistence type="predicted"/>
<dbReference type="InterPro" id="IPR036869">
    <property type="entry name" value="J_dom_sf"/>
</dbReference>
<evidence type="ECO:0000256" key="4">
    <source>
        <dbReference type="ARBA" id="ARBA00022824"/>
    </source>
</evidence>
<dbReference type="AlphaFoldDB" id="B9FN75"/>
<keyword evidence="5" id="KW-1133">Transmembrane helix</keyword>
<dbReference type="Gene3D" id="1.20.1250.20">
    <property type="entry name" value="MFS general substrate transporter like domains"/>
    <property type="match status" value="1"/>
</dbReference>
<evidence type="ECO:0000256" key="1">
    <source>
        <dbReference type="ARBA" id="ARBA00004477"/>
    </source>
</evidence>
<comment type="function">
    <text evidence="9">May play a role in protein folding in the endoplasmic reticulum.</text>
</comment>
<dbReference type="InterPro" id="IPR001623">
    <property type="entry name" value="DnaJ_domain"/>
</dbReference>
<dbReference type="SMART" id="SM00271">
    <property type="entry name" value="DnaJ"/>
    <property type="match status" value="1"/>
</dbReference>
<keyword evidence="2" id="KW-0812">Transmembrane</keyword>
<dbReference type="PRINTS" id="PR00625">
    <property type="entry name" value="JDOMAIN"/>
</dbReference>
<comment type="subcellular location">
    <subcellularLocation>
        <location evidence="1">Endoplasmic reticulum membrane</location>
        <topology evidence="1">Multi-pass membrane protein</topology>
    </subcellularLocation>
</comment>
<dbReference type="SUPFAM" id="SSF46565">
    <property type="entry name" value="Chaperone J-domain"/>
    <property type="match status" value="1"/>
</dbReference>
<keyword evidence="3" id="KW-0732">Signal</keyword>
<dbReference type="PROSITE" id="PS00636">
    <property type="entry name" value="DNAJ_1"/>
    <property type="match status" value="1"/>
</dbReference>
<reference evidence="12" key="2">
    <citation type="submission" date="2008-12" db="EMBL/GenBank/DDBJ databases">
        <title>Improved gene annotation of the rice (Oryza sativa) genomes.</title>
        <authorList>
            <person name="Wang J."/>
            <person name="Li R."/>
            <person name="Fan W."/>
            <person name="Huang Q."/>
            <person name="Zhang J."/>
            <person name="Zhou Y."/>
            <person name="Hu Y."/>
            <person name="Zi S."/>
            <person name="Li J."/>
            <person name="Ni P."/>
            <person name="Zheng H."/>
            <person name="Zhang Y."/>
            <person name="Zhao M."/>
            <person name="Hao Q."/>
            <person name="McDermott J."/>
            <person name="Samudrala R."/>
            <person name="Kristiansen K."/>
            <person name="Wong G.K.-S."/>
        </authorList>
    </citation>
    <scope>NUCLEOTIDE SEQUENCE</scope>
</reference>
<dbReference type="GO" id="GO:0006457">
    <property type="term" value="P:protein folding"/>
    <property type="evidence" value="ECO:0007669"/>
    <property type="project" value="InterPro"/>
</dbReference>
<evidence type="ECO:0000256" key="10">
    <source>
        <dbReference type="SAM" id="MobiDB-lite"/>
    </source>
</evidence>
<gene>
    <name evidence="12" type="ORF">OsJ_17622</name>
</gene>
<protein>
    <recommendedName>
        <fullName evidence="11">J domain-containing protein</fullName>
    </recommendedName>
</protein>
<keyword evidence="6" id="KW-0472">Membrane</keyword>
<dbReference type="InterPro" id="IPR044632">
    <property type="entry name" value="DNAJC25-like"/>
</dbReference>
<dbReference type="InterPro" id="IPR036259">
    <property type="entry name" value="MFS_trans_sf"/>
</dbReference>
<evidence type="ECO:0000256" key="7">
    <source>
        <dbReference type="ARBA" id="ARBA00023180"/>
    </source>
</evidence>
<reference evidence="12" key="1">
    <citation type="journal article" date="2005" name="PLoS Biol.">
        <title>The genomes of Oryza sativa: a history of duplications.</title>
        <authorList>
            <person name="Yu J."/>
            <person name="Wang J."/>
            <person name="Lin W."/>
            <person name="Li S."/>
            <person name="Li H."/>
            <person name="Zhou J."/>
            <person name="Ni P."/>
            <person name="Dong W."/>
            <person name="Hu S."/>
            <person name="Zeng C."/>
            <person name="Zhang J."/>
            <person name="Zhang Y."/>
            <person name="Li R."/>
            <person name="Xu Z."/>
            <person name="Li S."/>
            <person name="Li X."/>
            <person name="Zheng H."/>
            <person name="Cong L."/>
            <person name="Lin L."/>
            <person name="Yin J."/>
            <person name="Geng J."/>
            <person name="Li G."/>
            <person name="Shi J."/>
            <person name="Liu J."/>
            <person name="Lv H."/>
            <person name="Li J."/>
            <person name="Wang J."/>
            <person name="Deng Y."/>
            <person name="Ran L."/>
            <person name="Shi X."/>
            <person name="Wang X."/>
            <person name="Wu Q."/>
            <person name="Li C."/>
            <person name="Ren X."/>
            <person name="Wang J."/>
            <person name="Wang X."/>
            <person name="Li D."/>
            <person name="Liu D."/>
            <person name="Zhang X."/>
            <person name="Ji Z."/>
            <person name="Zhao W."/>
            <person name="Sun Y."/>
            <person name="Zhang Z."/>
            <person name="Bao J."/>
            <person name="Han Y."/>
            <person name="Dong L."/>
            <person name="Ji J."/>
            <person name="Chen P."/>
            <person name="Wu S."/>
            <person name="Liu J."/>
            <person name="Xiao Y."/>
            <person name="Bu D."/>
            <person name="Tan J."/>
            <person name="Yang L."/>
            <person name="Ye C."/>
            <person name="Zhang J."/>
            <person name="Xu J."/>
            <person name="Zhou Y."/>
            <person name="Yu Y."/>
            <person name="Zhang B."/>
            <person name="Zhuang S."/>
            <person name="Wei H."/>
            <person name="Liu B."/>
            <person name="Lei M."/>
            <person name="Yu H."/>
            <person name="Li Y."/>
            <person name="Xu H."/>
            <person name="Wei S."/>
            <person name="He X."/>
            <person name="Fang L."/>
            <person name="Zhang Z."/>
            <person name="Zhang Y."/>
            <person name="Huang X."/>
            <person name="Su Z."/>
            <person name="Tong W."/>
            <person name="Li J."/>
            <person name="Tong Z."/>
            <person name="Li S."/>
            <person name="Ye J."/>
            <person name="Wang L."/>
            <person name="Fang L."/>
            <person name="Lei T."/>
            <person name="Chen C."/>
            <person name="Chen H."/>
            <person name="Xu Z."/>
            <person name="Li H."/>
            <person name="Huang H."/>
            <person name="Zhang F."/>
            <person name="Xu H."/>
            <person name="Li N."/>
            <person name="Zhao C."/>
            <person name="Li S."/>
            <person name="Dong L."/>
            <person name="Huang Y."/>
            <person name="Li L."/>
            <person name="Xi Y."/>
            <person name="Qi Q."/>
            <person name="Li W."/>
            <person name="Zhang B."/>
            <person name="Hu W."/>
            <person name="Zhang Y."/>
            <person name="Tian X."/>
            <person name="Jiao Y."/>
            <person name="Liang X."/>
            <person name="Jin J."/>
            <person name="Gao L."/>
            <person name="Zheng W."/>
            <person name="Hao B."/>
            <person name="Liu S."/>
            <person name="Wang W."/>
            <person name="Yuan L."/>
            <person name="Cao M."/>
            <person name="McDermott J."/>
            <person name="Samudrala R."/>
            <person name="Wang J."/>
            <person name="Wong G.K."/>
            <person name="Yang H."/>
        </authorList>
    </citation>
    <scope>NUCLEOTIDE SEQUENCE [LARGE SCALE GENOMIC DNA]</scope>
</reference>
<name>B9FN75_ORYSJ</name>
<dbReference type="CDD" id="cd06257">
    <property type="entry name" value="DnaJ"/>
    <property type="match status" value="1"/>
</dbReference>
<evidence type="ECO:0000313" key="12">
    <source>
        <dbReference type="EMBL" id="EEE62819.1"/>
    </source>
</evidence>
<evidence type="ECO:0000256" key="3">
    <source>
        <dbReference type="ARBA" id="ARBA00022729"/>
    </source>
</evidence>
<dbReference type="EMBL" id="CM000142">
    <property type="protein sequence ID" value="EEE62819.1"/>
    <property type="molecule type" value="Genomic_DNA"/>
</dbReference>
<evidence type="ECO:0000256" key="6">
    <source>
        <dbReference type="ARBA" id="ARBA00023136"/>
    </source>
</evidence>
<dbReference type="GO" id="GO:0022857">
    <property type="term" value="F:transmembrane transporter activity"/>
    <property type="evidence" value="ECO:0007669"/>
    <property type="project" value="InterPro"/>
</dbReference>
<evidence type="ECO:0000256" key="8">
    <source>
        <dbReference type="ARBA" id="ARBA00023186"/>
    </source>
</evidence>
<dbReference type="GO" id="GO:0005789">
    <property type="term" value="C:endoplasmic reticulum membrane"/>
    <property type="evidence" value="ECO:0007669"/>
    <property type="project" value="UniProtKB-SubCell"/>
</dbReference>
<keyword evidence="8" id="KW-0143">Chaperone</keyword>
<dbReference type="InterPro" id="IPR018253">
    <property type="entry name" value="DnaJ_domain_CS"/>
</dbReference>
<dbReference type="PANTHER" id="PTHR44176:SF1">
    <property type="entry name" value="DNAJ HOMOLOG SUBFAMILY C MEMBER 25"/>
    <property type="match status" value="1"/>
</dbReference>
<dbReference type="Proteomes" id="UP000007752">
    <property type="component" value="Chromosome 5"/>
</dbReference>
<sequence length="467" mass="51531">MTSGGTTTREQGERAAAAAAALATRGSWVRREAVCSGRARRSNSDPDVTIEDVGGGGGDLVVQPAIRRRPVRPEHGVCPEGSPFAGVVRVTVAAPSDVDEYLFRTRHASGGGGVVSRLPYTNQFRFLDKAVIVVDAKSEVGADGHPKCILRILPVWLTCIVYYVVFAQTNTYVILQATQSDRHLGILFVPPKFGGSTETPCPPMSQVGSAGEGSNSMAAAPPPRLLLLVVLLLVPVSNAIYCEEDDCYDLLGYSHLLPPTISSVSWFVPPAHESMLPSRVKQDANVSEIKKAYYKLSLKHHPDKNPDPESRKLFVKIANAYEILKDESTRGQYDYAIAHPEEVFYNTAQYYRAYYGHKTDPRAVLIGLLLIISAFQYLNQFGRYSKAIETVKQTPAYKNRLKALEFERTGGISSKKKGHKQMDKKVEEVLSNEVELQIQGVEKPSLWRLYGVQFILLPYSIGKACLW</sequence>
<feature type="region of interest" description="Disordered" evidence="10">
    <location>
        <begin position="36"/>
        <end position="56"/>
    </location>
</feature>
<dbReference type="Pfam" id="PF00854">
    <property type="entry name" value="PTR2"/>
    <property type="match status" value="1"/>
</dbReference>
<evidence type="ECO:0000256" key="9">
    <source>
        <dbReference type="ARBA" id="ARBA00056093"/>
    </source>
</evidence>
<dbReference type="Gene3D" id="1.10.287.110">
    <property type="entry name" value="DnaJ domain"/>
    <property type="match status" value="1"/>
</dbReference>
<keyword evidence="4" id="KW-0256">Endoplasmic reticulum</keyword>
<dbReference type="FunFam" id="1.10.287.110:FF:000050">
    <property type="entry name" value="Chaperone protein dnaJ 50"/>
    <property type="match status" value="1"/>
</dbReference>
<accession>B9FN75</accession>
<evidence type="ECO:0000256" key="5">
    <source>
        <dbReference type="ARBA" id="ARBA00022989"/>
    </source>
</evidence>
<feature type="domain" description="J" evidence="11">
    <location>
        <begin position="246"/>
        <end position="337"/>
    </location>
</feature>
<organism evidence="12">
    <name type="scientific">Oryza sativa subsp. japonica</name>
    <name type="common">Rice</name>
    <dbReference type="NCBI Taxonomy" id="39947"/>
    <lineage>
        <taxon>Eukaryota</taxon>
        <taxon>Viridiplantae</taxon>
        <taxon>Streptophyta</taxon>
        <taxon>Embryophyta</taxon>
        <taxon>Tracheophyta</taxon>
        <taxon>Spermatophyta</taxon>
        <taxon>Magnoliopsida</taxon>
        <taxon>Liliopsida</taxon>
        <taxon>Poales</taxon>
        <taxon>Poaceae</taxon>
        <taxon>BOP clade</taxon>
        <taxon>Oryzoideae</taxon>
        <taxon>Oryzeae</taxon>
        <taxon>Oryzinae</taxon>
        <taxon>Oryza</taxon>
        <taxon>Oryza sativa</taxon>
    </lineage>
</organism>
<evidence type="ECO:0000256" key="2">
    <source>
        <dbReference type="ARBA" id="ARBA00022692"/>
    </source>
</evidence>
<keyword evidence="7" id="KW-0325">Glycoprotein</keyword>